<dbReference type="InterPro" id="IPR051262">
    <property type="entry name" value="SMP-30/CGR1_Lactonase"/>
</dbReference>
<proteinExistence type="predicted"/>
<accession>A0AAE3QQR6</accession>
<name>A0AAE3QQR6_9BACT</name>
<dbReference type="InterPro" id="IPR013658">
    <property type="entry name" value="SGL"/>
</dbReference>
<evidence type="ECO:0000256" key="2">
    <source>
        <dbReference type="PIRSR" id="PIRSR605511-1"/>
    </source>
</evidence>
<organism evidence="6 7">
    <name type="scientific">Xanthocytophaga flava</name>
    <dbReference type="NCBI Taxonomy" id="3048013"/>
    <lineage>
        <taxon>Bacteria</taxon>
        <taxon>Pseudomonadati</taxon>
        <taxon>Bacteroidota</taxon>
        <taxon>Cytophagia</taxon>
        <taxon>Cytophagales</taxon>
        <taxon>Rhodocytophagaceae</taxon>
        <taxon>Xanthocytophaga</taxon>
    </lineage>
</organism>
<evidence type="ECO:0000256" key="1">
    <source>
        <dbReference type="ARBA" id="ARBA00022801"/>
    </source>
</evidence>
<reference evidence="6" key="1">
    <citation type="submission" date="2023-05" db="EMBL/GenBank/DDBJ databases">
        <authorList>
            <person name="Zhang X."/>
        </authorList>
    </citation>
    <scope>NUCLEOTIDE SEQUENCE</scope>
    <source>
        <strain evidence="6">YF14B1</strain>
    </source>
</reference>
<dbReference type="GO" id="GO:0046872">
    <property type="term" value="F:metal ion binding"/>
    <property type="evidence" value="ECO:0007669"/>
    <property type="project" value="UniProtKB-KW"/>
</dbReference>
<feature type="binding site" evidence="3">
    <location>
        <position position="141"/>
    </location>
    <ligand>
        <name>substrate</name>
    </ligand>
</feature>
<feature type="chain" id="PRO_5042012884" evidence="4">
    <location>
        <begin position="21"/>
        <end position="331"/>
    </location>
</feature>
<dbReference type="SUPFAM" id="SSF63829">
    <property type="entry name" value="Calcium-dependent phosphotriesterase"/>
    <property type="match status" value="1"/>
</dbReference>
<keyword evidence="4" id="KW-0732">Signal</keyword>
<dbReference type="PRINTS" id="PR01790">
    <property type="entry name" value="SMP30FAMILY"/>
</dbReference>
<dbReference type="Gene3D" id="2.120.10.30">
    <property type="entry name" value="TolB, C-terminal domain"/>
    <property type="match status" value="1"/>
</dbReference>
<dbReference type="PANTHER" id="PTHR47572:SF4">
    <property type="entry name" value="LACTONASE DRP35"/>
    <property type="match status" value="1"/>
</dbReference>
<keyword evidence="3" id="KW-0479">Metal-binding</keyword>
<feature type="active site" description="Proton donor/acceptor" evidence="2">
    <location>
        <position position="248"/>
    </location>
</feature>
<feature type="binding site" evidence="3">
    <location>
        <position position="56"/>
    </location>
    <ligand>
        <name>a divalent metal cation</name>
        <dbReference type="ChEBI" id="CHEBI:60240"/>
    </ligand>
</feature>
<gene>
    <name evidence="6" type="ORF">QNI16_24310</name>
</gene>
<comment type="caution">
    <text evidence="6">The sequence shown here is derived from an EMBL/GenBank/DDBJ whole genome shotgun (WGS) entry which is preliminary data.</text>
</comment>
<evidence type="ECO:0000256" key="3">
    <source>
        <dbReference type="PIRSR" id="PIRSR605511-2"/>
    </source>
</evidence>
<keyword evidence="1" id="KW-0378">Hydrolase</keyword>
<dbReference type="PANTHER" id="PTHR47572">
    <property type="entry name" value="LIPOPROTEIN-RELATED"/>
    <property type="match status" value="1"/>
</dbReference>
<feature type="binding site" evidence="3">
    <location>
        <position position="248"/>
    </location>
    <ligand>
        <name>a divalent metal cation</name>
        <dbReference type="ChEBI" id="CHEBI:60240"/>
    </ligand>
</feature>
<dbReference type="RefSeq" id="WP_313983800.1">
    <property type="nucleotide sequence ID" value="NZ_JASJOS010000011.1"/>
</dbReference>
<dbReference type="InterPro" id="IPR011042">
    <property type="entry name" value="6-blade_b-propeller_TolB-like"/>
</dbReference>
<dbReference type="EMBL" id="JASJOS010000011">
    <property type="protein sequence ID" value="MDJ1483645.1"/>
    <property type="molecule type" value="Genomic_DNA"/>
</dbReference>
<dbReference type="Proteomes" id="UP001241110">
    <property type="component" value="Unassembled WGS sequence"/>
</dbReference>
<evidence type="ECO:0000313" key="6">
    <source>
        <dbReference type="EMBL" id="MDJ1483645.1"/>
    </source>
</evidence>
<evidence type="ECO:0000256" key="4">
    <source>
        <dbReference type="SAM" id="SignalP"/>
    </source>
</evidence>
<evidence type="ECO:0000259" key="5">
    <source>
        <dbReference type="Pfam" id="PF08450"/>
    </source>
</evidence>
<evidence type="ECO:0000313" key="7">
    <source>
        <dbReference type="Proteomes" id="UP001241110"/>
    </source>
</evidence>
<feature type="domain" description="SMP-30/Gluconolactonase/LRE-like region" evidence="5">
    <location>
        <begin position="54"/>
        <end position="302"/>
    </location>
</feature>
<dbReference type="AlphaFoldDB" id="A0AAE3QQR6"/>
<keyword evidence="3" id="KW-0862">Zinc</keyword>
<dbReference type="InterPro" id="IPR005511">
    <property type="entry name" value="SMP-30"/>
</dbReference>
<feature type="binding site" evidence="3">
    <location>
        <position position="195"/>
    </location>
    <ligand>
        <name>a divalent metal cation</name>
        <dbReference type="ChEBI" id="CHEBI:60240"/>
    </ligand>
</feature>
<protein>
    <submittedName>
        <fullName evidence="6">SMP-30/gluconolactonase/LRE family protein</fullName>
    </submittedName>
</protein>
<comment type="cofactor">
    <cofactor evidence="3">
        <name>Zn(2+)</name>
        <dbReference type="ChEBI" id="CHEBI:29105"/>
    </cofactor>
    <text evidence="3">Binds 1 divalent metal cation per subunit.</text>
</comment>
<dbReference type="Pfam" id="PF08450">
    <property type="entry name" value="SGL"/>
    <property type="match status" value="1"/>
</dbReference>
<sequence>MRKTIKTLVCSMLGLSMALAQNPQTGKVVRIDPRLDELVSADAKIEKIADGFTFTEGPLWSTEGNYLLFTDIPKSLIYKWQDGKASVFRDSTNRANGLTFDMEGRLIVCEEQTRCISRIEKDGTRTVLAATYKGKKFNSPNDVIVRSDGTIYFTDPPYGLPKADEDTAKQLPYNGIYRIKNGVVTLEEKGMYRPNGIAFSPDESYIYIGNLDSGREVWATYDVTQEGSFKKGFIFFDATNYTVKGNPDGLKVDSKGNVYATGPDGIWVLSPEGEHLGGILFPEMPSNCAWGDADGKTLYVTARTGIYRIRMNVAGILPGPKPASEVIGNKK</sequence>
<feature type="signal peptide" evidence="4">
    <location>
        <begin position="1"/>
        <end position="20"/>
    </location>
</feature>
<dbReference type="GO" id="GO:0016787">
    <property type="term" value="F:hydrolase activity"/>
    <property type="evidence" value="ECO:0007669"/>
    <property type="project" value="UniProtKB-KW"/>
</dbReference>